<dbReference type="InterPro" id="IPR024654">
    <property type="entry name" value="Calcineurin-like_PHP_lpxH"/>
</dbReference>
<comment type="similarity">
    <text evidence="1">Belongs to the metallophosphoesterase superfamily. YfcE family.</text>
</comment>
<keyword evidence="4" id="KW-1185">Reference proteome</keyword>
<evidence type="ECO:0000259" key="2">
    <source>
        <dbReference type="Pfam" id="PF12850"/>
    </source>
</evidence>
<evidence type="ECO:0000256" key="1">
    <source>
        <dbReference type="ARBA" id="ARBA00008950"/>
    </source>
</evidence>
<sequence length="248" mass="26819">MRFAAIADIHGNCAALEAVLTDIGQQGIPTNAIVNLGDCLSGPLDAGKTADLLLSLDLPTVRGNHDRYLVEQAVSDMGHSDAAAFAQLTAEHLDWLRSLPASLVWKNEVLLCHATPQADDVYWLQTVSRDGYVHQKARTDIEALAEGISQSLILCGHTHMPRAVMLSDGRLIVNPGSVGCPAYSDAEPVQHRVETGSPLASYAICERRDGLWNITFRLVPYDHHRQAAIAEANGRPEWAAALATGWLS</sequence>
<dbReference type="InterPro" id="IPR011152">
    <property type="entry name" value="Pesterase_MJ0912"/>
</dbReference>
<dbReference type="PANTHER" id="PTHR42850:SF2">
    <property type="entry name" value="BLL5683 PROTEIN"/>
    <property type="match status" value="1"/>
</dbReference>
<evidence type="ECO:0000313" key="3">
    <source>
        <dbReference type="EMBL" id="MBB4141565.1"/>
    </source>
</evidence>
<gene>
    <name evidence="3" type="ORF">GGQ72_000064</name>
</gene>
<dbReference type="Pfam" id="PF12850">
    <property type="entry name" value="Metallophos_2"/>
    <property type="match status" value="1"/>
</dbReference>
<protein>
    <submittedName>
        <fullName evidence="3">Diadenosine tetraphosphatase ApaH/serine/threonine PP2A family protein phosphatase</fullName>
    </submittedName>
</protein>
<accession>A0A7W6PN46</accession>
<comment type="caution">
    <text evidence="3">The sequence shown here is derived from an EMBL/GenBank/DDBJ whole genome shotgun (WGS) entry which is preliminary data.</text>
</comment>
<evidence type="ECO:0000313" key="4">
    <source>
        <dbReference type="Proteomes" id="UP000519897"/>
    </source>
</evidence>
<proteinExistence type="inferred from homology"/>
<dbReference type="Gene3D" id="3.60.21.10">
    <property type="match status" value="1"/>
</dbReference>
<dbReference type="EMBL" id="JACIEC010000001">
    <property type="protein sequence ID" value="MBB4141565.1"/>
    <property type="molecule type" value="Genomic_DNA"/>
</dbReference>
<dbReference type="PIRSF" id="PIRSF000883">
    <property type="entry name" value="Pesterase_MJ0912"/>
    <property type="match status" value="1"/>
</dbReference>
<dbReference type="Proteomes" id="UP000519897">
    <property type="component" value="Unassembled WGS sequence"/>
</dbReference>
<dbReference type="SUPFAM" id="SSF56300">
    <property type="entry name" value="Metallo-dependent phosphatases"/>
    <property type="match status" value="1"/>
</dbReference>
<dbReference type="AlphaFoldDB" id="A0A7W6PN46"/>
<dbReference type="InterPro" id="IPR029052">
    <property type="entry name" value="Metallo-depent_PP-like"/>
</dbReference>
<name>A0A7W6PN46_9HYPH</name>
<dbReference type="PANTHER" id="PTHR42850">
    <property type="entry name" value="METALLOPHOSPHOESTERASE"/>
    <property type="match status" value="1"/>
</dbReference>
<dbReference type="CDD" id="cd00838">
    <property type="entry name" value="MPP_superfamily"/>
    <property type="match status" value="1"/>
</dbReference>
<dbReference type="RefSeq" id="WP_165135082.1">
    <property type="nucleotide sequence ID" value="NZ_CP049250.1"/>
</dbReference>
<dbReference type="InterPro" id="IPR050126">
    <property type="entry name" value="Ap4A_hydrolase"/>
</dbReference>
<dbReference type="GO" id="GO:0016791">
    <property type="term" value="F:phosphatase activity"/>
    <property type="evidence" value="ECO:0007669"/>
    <property type="project" value="TreeGrafter"/>
</dbReference>
<feature type="domain" description="Calcineurin-like phosphoesterase" evidence="2">
    <location>
        <begin position="1"/>
        <end position="183"/>
    </location>
</feature>
<reference evidence="3 4" key="1">
    <citation type="submission" date="2020-08" db="EMBL/GenBank/DDBJ databases">
        <title>Genomic Encyclopedia of Type Strains, Phase IV (KMG-IV): sequencing the most valuable type-strain genomes for metagenomic binning, comparative biology and taxonomic classification.</title>
        <authorList>
            <person name="Goeker M."/>
        </authorList>
    </citation>
    <scope>NUCLEOTIDE SEQUENCE [LARGE SCALE GENOMIC DNA]</scope>
    <source>
        <strain evidence="3 4">DSM 29514</strain>
    </source>
</reference>
<organism evidence="3 4">
    <name type="scientific">Rhizobium rhizoryzae</name>
    <dbReference type="NCBI Taxonomy" id="451876"/>
    <lineage>
        <taxon>Bacteria</taxon>
        <taxon>Pseudomonadati</taxon>
        <taxon>Pseudomonadota</taxon>
        <taxon>Alphaproteobacteria</taxon>
        <taxon>Hyphomicrobiales</taxon>
        <taxon>Rhizobiaceae</taxon>
        <taxon>Rhizobium/Agrobacterium group</taxon>
        <taxon>Rhizobium</taxon>
    </lineage>
</organism>
<dbReference type="GO" id="GO:0005737">
    <property type="term" value="C:cytoplasm"/>
    <property type="evidence" value="ECO:0007669"/>
    <property type="project" value="TreeGrafter"/>
</dbReference>